<dbReference type="Gene3D" id="3.40.640.10">
    <property type="entry name" value="Type I PLP-dependent aspartate aminotransferase-like (Major domain)"/>
    <property type="match status" value="1"/>
</dbReference>
<keyword evidence="4" id="KW-0805">Transcription regulation</keyword>
<dbReference type="CDD" id="cd07377">
    <property type="entry name" value="WHTH_GntR"/>
    <property type="match status" value="1"/>
</dbReference>
<dbReference type="SUPFAM" id="SSF53383">
    <property type="entry name" value="PLP-dependent transferases"/>
    <property type="match status" value="1"/>
</dbReference>
<feature type="domain" description="HTH gntR-type" evidence="7">
    <location>
        <begin position="2"/>
        <end position="70"/>
    </location>
</feature>
<dbReference type="SMART" id="SM00345">
    <property type="entry name" value="HTH_GNTR"/>
    <property type="match status" value="1"/>
</dbReference>
<keyword evidence="9" id="KW-1185">Reference proteome</keyword>
<reference evidence="8 9" key="1">
    <citation type="submission" date="2024-06" db="EMBL/GenBank/DDBJ databases">
        <title>Genomic Encyclopedia of Type Strains, Phase IV (KMG-IV): sequencing the most valuable type-strain genomes for metagenomic binning, comparative biology and taxonomic classification.</title>
        <authorList>
            <person name="Goeker M."/>
        </authorList>
    </citation>
    <scope>NUCLEOTIDE SEQUENCE [LARGE SCALE GENOMIC DNA]</scope>
    <source>
        <strain evidence="8 9">DSM 28302</strain>
    </source>
</reference>
<dbReference type="PANTHER" id="PTHR46577">
    <property type="entry name" value="HTH-TYPE TRANSCRIPTIONAL REGULATORY PROTEIN GABR"/>
    <property type="match status" value="1"/>
</dbReference>
<dbReference type="InterPro" id="IPR036388">
    <property type="entry name" value="WH-like_DNA-bd_sf"/>
</dbReference>
<dbReference type="PROSITE" id="PS50949">
    <property type="entry name" value="HTH_GNTR"/>
    <property type="match status" value="1"/>
</dbReference>
<keyword evidence="2" id="KW-0032">Aminotransferase</keyword>
<keyword evidence="2" id="KW-0808">Transferase</keyword>
<dbReference type="RefSeq" id="WP_354367865.1">
    <property type="nucleotide sequence ID" value="NZ_JBEPLN010000006.1"/>
</dbReference>
<dbReference type="GO" id="GO:0003677">
    <property type="term" value="F:DNA binding"/>
    <property type="evidence" value="ECO:0007669"/>
    <property type="project" value="UniProtKB-KW"/>
</dbReference>
<evidence type="ECO:0000259" key="7">
    <source>
        <dbReference type="PROSITE" id="PS50949"/>
    </source>
</evidence>
<dbReference type="CDD" id="cd00609">
    <property type="entry name" value="AAT_like"/>
    <property type="match status" value="1"/>
</dbReference>
<evidence type="ECO:0000313" key="8">
    <source>
        <dbReference type="EMBL" id="MET3633902.1"/>
    </source>
</evidence>
<evidence type="ECO:0000256" key="3">
    <source>
        <dbReference type="ARBA" id="ARBA00022898"/>
    </source>
</evidence>
<evidence type="ECO:0000256" key="4">
    <source>
        <dbReference type="ARBA" id="ARBA00023015"/>
    </source>
</evidence>
<dbReference type="SUPFAM" id="SSF46785">
    <property type="entry name" value="Winged helix' DNA-binding domain"/>
    <property type="match status" value="1"/>
</dbReference>
<keyword evidence="5 8" id="KW-0238">DNA-binding</keyword>
<evidence type="ECO:0000256" key="5">
    <source>
        <dbReference type="ARBA" id="ARBA00023125"/>
    </source>
</evidence>
<dbReference type="Gene3D" id="1.10.10.10">
    <property type="entry name" value="Winged helix-like DNA-binding domain superfamily/Winged helix DNA-binding domain"/>
    <property type="match status" value="1"/>
</dbReference>
<dbReference type="InterPro" id="IPR051446">
    <property type="entry name" value="HTH_trans_reg/aminotransferase"/>
</dbReference>
<dbReference type="Proteomes" id="UP001549037">
    <property type="component" value="Unassembled WGS sequence"/>
</dbReference>
<comment type="caution">
    <text evidence="8">The sequence shown here is derived from an EMBL/GenBank/DDBJ whole genome shotgun (WGS) entry which is preliminary data.</text>
</comment>
<dbReference type="Pfam" id="PF00392">
    <property type="entry name" value="GntR"/>
    <property type="match status" value="1"/>
</dbReference>
<keyword evidence="3" id="KW-0663">Pyridoxal phosphate</keyword>
<dbReference type="EMBL" id="JBEPLN010000006">
    <property type="protein sequence ID" value="MET3633902.1"/>
    <property type="molecule type" value="Genomic_DNA"/>
</dbReference>
<dbReference type="Pfam" id="PF00155">
    <property type="entry name" value="Aminotran_1_2"/>
    <property type="match status" value="1"/>
</dbReference>
<proteinExistence type="inferred from homology"/>
<name>A0ABV2JDR2_9STRE</name>
<keyword evidence="6" id="KW-0804">Transcription</keyword>
<evidence type="ECO:0000256" key="2">
    <source>
        <dbReference type="ARBA" id="ARBA00022576"/>
    </source>
</evidence>
<dbReference type="InterPro" id="IPR036390">
    <property type="entry name" value="WH_DNA-bd_sf"/>
</dbReference>
<comment type="similarity">
    <text evidence="1">In the C-terminal section; belongs to the class-I pyridoxal-phosphate-dependent aminotransferase family.</text>
</comment>
<dbReference type="InterPro" id="IPR004839">
    <property type="entry name" value="Aminotransferase_I/II_large"/>
</dbReference>
<sequence length="417" mass="48947">MTSIYQNIVNQLSHAILSGQFKKGDKLPSIRQLSKDYHCSKDTVQRALLELKYQNLIYPVKKSGYYVLEDNEPAPDVSLKLQDYNNKTYDDFRLCLEETLKGRKNYLFNYYHSQAGLEDLLISLENYFSNQTIYTKKDQIVITAGSQQALYILTQLDFPNQKKNILLEQPTYYRMNDMVKAQKLPFTTISRGFGGLNLKELETIFKNDDIKFFYTISRFSNPLGLSYSLEEKQAILDLAYRYDVYIVEDDYMGDFARTNDLPLHYYDTRDRVIYLKSFSMSVFPALRLGAVVLPKIILKSFLDYKSLIDYDTNLIMQKALSLYLDNGMFDQNLKRLRQYFQNEKRKAETLLDKIQIPFPYHLSIKTMAIEVSKEKNWDLKTNAAFQSLTKSYLIPTDHHYLQIPIDSKLERCLDELK</sequence>
<accession>A0ABV2JDR2</accession>
<dbReference type="InterPro" id="IPR000524">
    <property type="entry name" value="Tscrpt_reg_HTH_GntR"/>
</dbReference>
<protein>
    <submittedName>
        <fullName evidence="8">DNA-binding transcriptional MocR family regulator</fullName>
    </submittedName>
</protein>
<evidence type="ECO:0000256" key="6">
    <source>
        <dbReference type="ARBA" id="ARBA00023163"/>
    </source>
</evidence>
<evidence type="ECO:0000313" key="9">
    <source>
        <dbReference type="Proteomes" id="UP001549037"/>
    </source>
</evidence>
<dbReference type="InterPro" id="IPR015424">
    <property type="entry name" value="PyrdxlP-dep_Trfase"/>
</dbReference>
<gene>
    <name evidence="8" type="ORF">ABID28_000537</name>
</gene>
<dbReference type="InterPro" id="IPR015421">
    <property type="entry name" value="PyrdxlP-dep_Trfase_major"/>
</dbReference>
<dbReference type="PANTHER" id="PTHR46577:SF1">
    <property type="entry name" value="HTH-TYPE TRANSCRIPTIONAL REGULATORY PROTEIN GABR"/>
    <property type="match status" value="1"/>
</dbReference>
<organism evidence="8 9">
    <name type="scientific">Streptococcus porcorum</name>
    <dbReference type="NCBI Taxonomy" id="701526"/>
    <lineage>
        <taxon>Bacteria</taxon>
        <taxon>Bacillati</taxon>
        <taxon>Bacillota</taxon>
        <taxon>Bacilli</taxon>
        <taxon>Lactobacillales</taxon>
        <taxon>Streptococcaceae</taxon>
        <taxon>Streptococcus</taxon>
    </lineage>
</organism>
<evidence type="ECO:0000256" key="1">
    <source>
        <dbReference type="ARBA" id="ARBA00005384"/>
    </source>
</evidence>